<evidence type="ECO:0000313" key="1">
    <source>
        <dbReference type="EMBL" id="BCX47097.1"/>
    </source>
</evidence>
<sequence length="418" mass="45816">MALTATSNHRRIRQLAAERDALRDRTGIGSEDGGLVGPKFSVREEVDRVSLLESTIGQFIRENDFGPGVSLPSGRRALTLMVQIGRELPKLNSGELEELIRRLDTDDALDREGRLAVIRDLTARWASLDPKAVLDGFGIVEGSPTGIGLVDDGMHASERNRIRQAALSSFAREEPEMALSWWKDHQDRFPPNSNNWQVSAAILIKGLAVSRPELAVRQALEWSRTRGLRSCWAYFSGGDDETQLAIATTLARMERDGETILSGSGGIPSKAAFGSSRAEVARRVMEATGWTLDELDGQHSAFRFDSLSAGDAIDWVEWLAPSPTDDGNRRLVSLMNDGNLGPACREWVMSIEDPDERTRVLGKVVGIALPTPVSVDAVAAMARMAEDQSEKDMILETARARMSGRDREKLEEAIAGDP</sequence>
<dbReference type="EMBL" id="AP024702">
    <property type="protein sequence ID" value="BCX47097.1"/>
    <property type="molecule type" value="Genomic_DNA"/>
</dbReference>
<accession>A0ABM7RCK9</accession>
<evidence type="ECO:0008006" key="3">
    <source>
        <dbReference type="Google" id="ProtNLM"/>
    </source>
</evidence>
<dbReference type="Proteomes" id="UP001374893">
    <property type="component" value="Chromosome"/>
</dbReference>
<reference evidence="1 2" key="1">
    <citation type="submission" date="2021-06" db="EMBL/GenBank/DDBJ databases">
        <title>Complete genome of Haloferula helveola possessing various polysaccharide degrading enzymes.</title>
        <authorList>
            <person name="Takami H."/>
            <person name="Huang C."/>
            <person name="Hamasaki K."/>
        </authorList>
    </citation>
    <scope>NUCLEOTIDE SEQUENCE [LARGE SCALE GENOMIC DNA]</scope>
    <source>
        <strain evidence="1 2">CN-1</strain>
    </source>
</reference>
<gene>
    <name evidence="1" type="ORF">HAHE_10050</name>
</gene>
<evidence type="ECO:0000313" key="2">
    <source>
        <dbReference type="Proteomes" id="UP001374893"/>
    </source>
</evidence>
<protein>
    <recommendedName>
        <fullName evidence="3">HEAT repeat domain-containing protein</fullName>
    </recommendedName>
</protein>
<organism evidence="1 2">
    <name type="scientific">Haloferula helveola</name>
    <dbReference type="NCBI Taxonomy" id="490095"/>
    <lineage>
        <taxon>Bacteria</taxon>
        <taxon>Pseudomonadati</taxon>
        <taxon>Verrucomicrobiota</taxon>
        <taxon>Verrucomicrobiia</taxon>
        <taxon>Verrucomicrobiales</taxon>
        <taxon>Verrucomicrobiaceae</taxon>
        <taxon>Haloferula</taxon>
    </lineage>
</organism>
<proteinExistence type="predicted"/>
<keyword evidence="2" id="KW-1185">Reference proteome</keyword>
<name>A0ABM7RCK9_9BACT</name>